<accession>A0A445D2N5</accession>
<evidence type="ECO:0000313" key="1">
    <source>
        <dbReference type="EMBL" id="RYR57468.1"/>
    </source>
</evidence>
<proteinExistence type="predicted"/>
<comment type="caution">
    <text evidence="1">The sequence shown here is derived from an EMBL/GenBank/DDBJ whole genome shotgun (WGS) entry which is preliminary data.</text>
</comment>
<keyword evidence="2" id="KW-1185">Reference proteome</keyword>
<dbReference type="EMBL" id="SDMP01000005">
    <property type="protein sequence ID" value="RYR57468.1"/>
    <property type="molecule type" value="Genomic_DNA"/>
</dbReference>
<sequence length="75" mass="8417">MTKTLQDVAYQLGLRIDGDPPREQTVTDEVDCETHLVLQHGLWRAGAGCLRGAPDEVHERIHHAVDRGYPLSRCI</sequence>
<protein>
    <submittedName>
        <fullName evidence="1">Uncharacterized protein</fullName>
    </submittedName>
</protein>
<dbReference type="AlphaFoldDB" id="A0A445D2N5"/>
<organism evidence="1 2">
    <name type="scientific">Arachis hypogaea</name>
    <name type="common">Peanut</name>
    <dbReference type="NCBI Taxonomy" id="3818"/>
    <lineage>
        <taxon>Eukaryota</taxon>
        <taxon>Viridiplantae</taxon>
        <taxon>Streptophyta</taxon>
        <taxon>Embryophyta</taxon>
        <taxon>Tracheophyta</taxon>
        <taxon>Spermatophyta</taxon>
        <taxon>Magnoliopsida</taxon>
        <taxon>eudicotyledons</taxon>
        <taxon>Gunneridae</taxon>
        <taxon>Pentapetalae</taxon>
        <taxon>rosids</taxon>
        <taxon>fabids</taxon>
        <taxon>Fabales</taxon>
        <taxon>Fabaceae</taxon>
        <taxon>Papilionoideae</taxon>
        <taxon>50 kb inversion clade</taxon>
        <taxon>dalbergioids sensu lato</taxon>
        <taxon>Dalbergieae</taxon>
        <taxon>Pterocarpus clade</taxon>
        <taxon>Arachis</taxon>
    </lineage>
</organism>
<reference evidence="1 2" key="1">
    <citation type="submission" date="2019-01" db="EMBL/GenBank/DDBJ databases">
        <title>Sequencing of cultivated peanut Arachis hypogaea provides insights into genome evolution and oil improvement.</title>
        <authorList>
            <person name="Chen X."/>
        </authorList>
    </citation>
    <scope>NUCLEOTIDE SEQUENCE [LARGE SCALE GENOMIC DNA]</scope>
    <source>
        <strain evidence="2">cv. Fuhuasheng</strain>
        <tissue evidence="1">Leaves</tissue>
    </source>
</reference>
<gene>
    <name evidence="1" type="ORF">Ahy_A05g023202</name>
</gene>
<evidence type="ECO:0000313" key="2">
    <source>
        <dbReference type="Proteomes" id="UP000289738"/>
    </source>
</evidence>
<name>A0A445D2N5_ARAHY</name>
<dbReference type="Proteomes" id="UP000289738">
    <property type="component" value="Chromosome A05"/>
</dbReference>